<keyword evidence="4" id="KW-1185">Reference proteome</keyword>
<evidence type="ECO:0000313" key="4">
    <source>
        <dbReference type="Proteomes" id="UP000037510"/>
    </source>
</evidence>
<evidence type="ECO:0000256" key="1">
    <source>
        <dbReference type="ARBA" id="ARBA00008390"/>
    </source>
</evidence>
<dbReference type="SUPFAM" id="SSF50814">
    <property type="entry name" value="Lipocalins"/>
    <property type="match status" value="1"/>
</dbReference>
<evidence type="ECO:0000313" key="3">
    <source>
        <dbReference type="EMBL" id="KOB65681.1"/>
    </source>
</evidence>
<evidence type="ECO:0000259" key="2">
    <source>
        <dbReference type="Pfam" id="PF00061"/>
    </source>
</evidence>
<proteinExistence type="inferred from homology"/>
<dbReference type="AlphaFoldDB" id="A0A0L7KRL5"/>
<feature type="domain" description="Lipocalin/cytosolic fatty-acid binding" evidence="2">
    <location>
        <begin position="23"/>
        <end position="116"/>
    </location>
</feature>
<dbReference type="InterPro" id="IPR012674">
    <property type="entry name" value="Calycin"/>
</dbReference>
<reference evidence="3 4" key="1">
    <citation type="journal article" date="2015" name="Genome Biol. Evol.">
        <title>The genome of winter moth (Operophtera brumata) provides a genomic perspective on sexual dimorphism and phenology.</title>
        <authorList>
            <person name="Derks M.F."/>
            <person name="Smit S."/>
            <person name="Salis L."/>
            <person name="Schijlen E."/>
            <person name="Bossers A."/>
            <person name="Mateman C."/>
            <person name="Pijl A.S."/>
            <person name="de Ridder D."/>
            <person name="Groenen M.A."/>
            <person name="Visser M.E."/>
            <person name="Megens H.J."/>
        </authorList>
    </citation>
    <scope>NUCLEOTIDE SEQUENCE [LARGE SCALE GENOMIC DNA]</scope>
    <source>
        <strain evidence="3">WM2013NL</strain>
        <tissue evidence="3">Head and thorax</tissue>
    </source>
</reference>
<comment type="caution">
    <text evidence="3">The sequence shown here is derived from an EMBL/GenBank/DDBJ whole genome shotgun (WGS) entry which is preliminary data.</text>
</comment>
<dbReference type="EMBL" id="JTDY01006797">
    <property type="protein sequence ID" value="KOB65681.1"/>
    <property type="molecule type" value="Genomic_DNA"/>
</dbReference>
<dbReference type="PANTHER" id="PTHR11955">
    <property type="entry name" value="FATTY ACID BINDING PROTEIN"/>
    <property type="match status" value="1"/>
</dbReference>
<protein>
    <submittedName>
        <fullName evidence="3">Allergen</fullName>
    </submittedName>
</protein>
<organism evidence="3 4">
    <name type="scientific">Operophtera brumata</name>
    <name type="common">Winter moth</name>
    <name type="synonym">Phalaena brumata</name>
    <dbReference type="NCBI Taxonomy" id="104452"/>
    <lineage>
        <taxon>Eukaryota</taxon>
        <taxon>Metazoa</taxon>
        <taxon>Ecdysozoa</taxon>
        <taxon>Arthropoda</taxon>
        <taxon>Hexapoda</taxon>
        <taxon>Insecta</taxon>
        <taxon>Pterygota</taxon>
        <taxon>Neoptera</taxon>
        <taxon>Endopterygota</taxon>
        <taxon>Lepidoptera</taxon>
        <taxon>Glossata</taxon>
        <taxon>Ditrysia</taxon>
        <taxon>Geometroidea</taxon>
        <taxon>Geometridae</taxon>
        <taxon>Larentiinae</taxon>
        <taxon>Operophtera</taxon>
    </lineage>
</organism>
<name>A0A0L7KRL5_OPEBR</name>
<dbReference type="Proteomes" id="UP000037510">
    <property type="component" value="Unassembled WGS sequence"/>
</dbReference>
<dbReference type="STRING" id="104452.A0A0L7KRL5"/>
<dbReference type="Gene3D" id="2.40.128.20">
    <property type="match status" value="1"/>
</dbReference>
<dbReference type="Pfam" id="PF00061">
    <property type="entry name" value="Lipocalin"/>
    <property type="match status" value="1"/>
</dbReference>
<dbReference type="InterPro" id="IPR031259">
    <property type="entry name" value="ILBP"/>
</dbReference>
<dbReference type="InterPro" id="IPR000566">
    <property type="entry name" value="Lipocln_cytosolic_FA-bd_dom"/>
</dbReference>
<comment type="similarity">
    <text evidence="1">Belongs to the calycin superfamily. Fatty-acid binding protein (FABP) family.</text>
</comment>
<dbReference type="GO" id="GO:0008289">
    <property type="term" value="F:lipid binding"/>
    <property type="evidence" value="ECO:0007669"/>
    <property type="project" value="InterPro"/>
</dbReference>
<sequence length="138" mass="15159">MLIISIDAPTTPKLPKNKASLKTIAAIDVGFLSRKAATSVTPVAELTLENDVYTLTMVTTLKTVKLTFKVGEEFEEERADGVTVKSVVTIEGNKIIQIQIEDSGRKSTHIREFTPDCLIVTTTAEGWDGTCIRVYEKI</sequence>
<gene>
    <name evidence="3" type="ORF">OBRU01_22374</name>
</gene>
<accession>A0A0L7KRL5</accession>